<keyword evidence="5" id="KW-1185">Reference proteome</keyword>
<dbReference type="SUPFAM" id="SSF52540">
    <property type="entry name" value="P-loop containing nucleoside triphosphate hydrolases"/>
    <property type="match status" value="1"/>
</dbReference>
<dbReference type="AlphaFoldDB" id="A0AAD7DF75"/>
<protein>
    <recommendedName>
        <fullName evidence="3">DEAD/DEAH-box helicase domain-containing protein</fullName>
    </recommendedName>
</protein>
<keyword evidence="2" id="KW-0732">Signal</keyword>
<feature type="domain" description="DEAD/DEAH-box helicase" evidence="3">
    <location>
        <begin position="34"/>
        <end position="148"/>
    </location>
</feature>
<dbReference type="Gene3D" id="3.40.50.300">
    <property type="entry name" value="P-loop containing nucleotide triphosphate hydrolases"/>
    <property type="match status" value="1"/>
</dbReference>
<organism evidence="4 5">
    <name type="scientific">Mycena rosella</name>
    <name type="common">Pink bonnet</name>
    <name type="synonym">Agaricus rosellus</name>
    <dbReference type="NCBI Taxonomy" id="1033263"/>
    <lineage>
        <taxon>Eukaryota</taxon>
        <taxon>Fungi</taxon>
        <taxon>Dikarya</taxon>
        <taxon>Basidiomycota</taxon>
        <taxon>Agaricomycotina</taxon>
        <taxon>Agaricomycetes</taxon>
        <taxon>Agaricomycetidae</taxon>
        <taxon>Agaricales</taxon>
        <taxon>Marasmiineae</taxon>
        <taxon>Mycenaceae</taxon>
        <taxon>Mycena</taxon>
    </lineage>
</organism>
<dbReference type="InterPro" id="IPR011545">
    <property type="entry name" value="DEAD/DEAH_box_helicase_dom"/>
</dbReference>
<sequence>MAALWLFLAEGFALVRQILLTALPTFESHSYQLDGVCKVLDKIDLVAVTPTGSGKTGYLFLTLIVMKSIAVNPSLCPGVTFPKNPAIVVVYPTNSTEQQMEENMAKLGISALMINSDTVAAARILGRDLWEQARETVSMLILGPEQLISKGFPSCRISCTTIPSQIPHVGCLPEVPTELYTPAPKEKKAPSDIPQSQKLTKPMKEVGTARLETFRLEIWFEASDRAMSLTPLAEFLPDIIIKSILDNFARFKTVADVSGVVTNIVGMATQHERLYRVHVELKSTFTEMKKAKAAATKLAKA</sequence>
<proteinExistence type="predicted"/>
<dbReference type="GO" id="GO:0003676">
    <property type="term" value="F:nucleic acid binding"/>
    <property type="evidence" value="ECO:0007669"/>
    <property type="project" value="InterPro"/>
</dbReference>
<feature type="chain" id="PRO_5042173233" description="DEAD/DEAH-box helicase domain-containing protein" evidence="2">
    <location>
        <begin position="18"/>
        <end position="301"/>
    </location>
</feature>
<reference evidence="4" key="1">
    <citation type="submission" date="2023-03" db="EMBL/GenBank/DDBJ databases">
        <title>Massive genome expansion in bonnet fungi (Mycena s.s.) driven by repeated elements and novel gene families across ecological guilds.</title>
        <authorList>
            <consortium name="Lawrence Berkeley National Laboratory"/>
            <person name="Harder C.B."/>
            <person name="Miyauchi S."/>
            <person name="Viragh M."/>
            <person name="Kuo A."/>
            <person name="Thoen E."/>
            <person name="Andreopoulos B."/>
            <person name="Lu D."/>
            <person name="Skrede I."/>
            <person name="Drula E."/>
            <person name="Henrissat B."/>
            <person name="Morin E."/>
            <person name="Kohler A."/>
            <person name="Barry K."/>
            <person name="LaButti K."/>
            <person name="Morin E."/>
            <person name="Salamov A."/>
            <person name="Lipzen A."/>
            <person name="Mereny Z."/>
            <person name="Hegedus B."/>
            <person name="Baldrian P."/>
            <person name="Stursova M."/>
            <person name="Weitz H."/>
            <person name="Taylor A."/>
            <person name="Grigoriev I.V."/>
            <person name="Nagy L.G."/>
            <person name="Martin F."/>
            <person name="Kauserud H."/>
        </authorList>
    </citation>
    <scope>NUCLEOTIDE SEQUENCE</scope>
    <source>
        <strain evidence="4">CBHHK067</strain>
    </source>
</reference>
<evidence type="ECO:0000313" key="4">
    <source>
        <dbReference type="EMBL" id="KAJ7689965.1"/>
    </source>
</evidence>
<dbReference type="Proteomes" id="UP001221757">
    <property type="component" value="Unassembled WGS sequence"/>
</dbReference>
<evidence type="ECO:0000256" key="1">
    <source>
        <dbReference type="SAM" id="MobiDB-lite"/>
    </source>
</evidence>
<evidence type="ECO:0000256" key="2">
    <source>
        <dbReference type="SAM" id="SignalP"/>
    </source>
</evidence>
<dbReference type="EMBL" id="JARKIE010000068">
    <property type="protein sequence ID" value="KAJ7689965.1"/>
    <property type="molecule type" value="Genomic_DNA"/>
</dbReference>
<accession>A0AAD7DF75</accession>
<evidence type="ECO:0000259" key="3">
    <source>
        <dbReference type="Pfam" id="PF00270"/>
    </source>
</evidence>
<dbReference type="Pfam" id="PF00270">
    <property type="entry name" value="DEAD"/>
    <property type="match status" value="1"/>
</dbReference>
<comment type="caution">
    <text evidence="4">The sequence shown here is derived from an EMBL/GenBank/DDBJ whole genome shotgun (WGS) entry which is preliminary data.</text>
</comment>
<name>A0AAD7DF75_MYCRO</name>
<feature type="signal peptide" evidence="2">
    <location>
        <begin position="1"/>
        <end position="17"/>
    </location>
</feature>
<dbReference type="GO" id="GO:0005524">
    <property type="term" value="F:ATP binding"/>
    <property type="evidence" value="ECO:0007669"/>
    <property type="project" value="InterPro"/>
</dbReference>
<evidence type="ECO:0000313" key="5">
    <source>
        <dbReference type="Proteomes" id="UP001221757"/>
    </source>
</evidence>
<gene>
    <name evidence="4" type="ORF">B0H17DRAFT_1201990</name>
</gene>
<feature type="region of interest" description="Disordered" evidence="1">
    <location>
        <begin position="182"/>
        <end position="201"/>
    </location>
</feature>
<dbReference type="InterPro" id="IPR027417">
    <property type="entry name" value="P-loop_NTPase"/>
</dbReference>